<evidence type="ECO:0000256" key="2">
    <source>
        <dbReference type="RuleBase" id="RU362080"/>
    </source>
</evidence>
<dbReference type="NCBIfam" id="TIGR01552">
    <property type="entry name" value="phd_fam"/>
    <property type="match status" value="1"/>
</dbReference>
<dbReference type="Pfam" id="PF02604">
    <property type="entry name" value="PhdYeFM_antitox"/>
    <property type="match status" value="1"/>
</dbReference>
<dbReference type="PANTHER" id="PTHR35377">
    <property type="entry name" value="ANTITOXIN VAPB49-RELATED-RELATED"/>
    <property type="match status" value="1"/>
</dbReference>
<dbReference type="InterPro" id="IPR036165">
    <property type="entry name" value="YefM-like_sf"/>
</dbReference>
<dbReference type="InterPro" id="IPR051416">
    <property type="entry name" value="phD-YefM_TA_antitoxins"/>
</dbReference>
<evidence type="ECO:0000256" key="1">
    <source>
        <dbReference type="ARBA" id="ARBA00009981"/>
    </source>
</evidence>
<accession>A0A8F9TWK0</accession>
<dbReference type="RefSeq" id="WP_220162587.1">
    <property type="nucleotide sequence ID" value="NZ_CP080507.1"/>
</dbReference>
<reference evidence="3" key="1">
    <citation type="submission" date="2021-08" db="EMBL/GenBank/DDBJ databases">
        <title>Genome of a novel bacterium of the phylum Verrucomicrobia, Oleiharenicola sp. KSB-15.</title>
        <authorList>
            <person name="Chung J.-H."/>
            <person name="Ahn J.-H."/>
            <person name="Yoon Y."/>
            <person name="Kim D.-Y."/>
            <person name="An S.-H."/>
            <person name="Park I."/>
            <person name="Yeon J."/>
        </authorList>
    </citation>
    <scope>NUCLEOTIDE SEQUENCE</scope>
    <source>
        <strain evidence="3">KSB-15</strain>
    </source>
</reference>
<dbReference type="InterPro" id="IPR006442">
    <property type="entry name" value="Antitoxin_Phd/YefM"/>
</dbReference>
<dbReference type="EMBL" id="CP080507">
    <property type="protein sequence ID" value="QYM79129.1"/>
    <property type="molecule type" value="Genomic_DNA"/>
</dbReference>
<dbReference type="Proteomes" id="UP000825051">
    <property type="component" value="Chromosome"/>
</dbReference>
<dbReference type="Gene3D" id="3.40.1620.10">
    <property type="entry name" value="YefM-like domain"/>
    <property type="match status" value="1"/>
</dbReference>
<gene>
    <name evidence="3" type="ORF">K0B96_00510</name>
</gene>
<organism evidence="3 4">
    <name type="scientific">Horticoccus luteus</name>
    <dbReference type="NCBI Taxonomy" id="2862869"/>
    <lineage>
        <taxon>Bacteria</taxon>
        <taxon>Pseudomonadati</taxon>
        <taxon>Verrucomicrobiota</taxon>
        <taxon>Opitutia</taxon>
        <taxon>Opitutales</taxon>
        <taxon>Opitutaceae</taxon>
        <taxon>Horticoccus</taxon>
    </lineage>
</organism>
<dbReference type="PANTHER" id="PTHR35377:SF8">
    <property type="entry name" value="ANTITOXIN VAPB22"/>
    <property type="match status" value="1"/>
</dbReference>
<keyword evidence="4" id="KW-1185">Reference proteome</keyword>
<comment type="similarity">
    <text evidence="1 2">Belongs to the phD/YefM antitoxin family.</text>
</comment>
<protein>
    <recommendedName>
        <fullName evidence="2">Antitoxin</fullName>
    </recommendedName>
</protein>
<evidence type="ECO:0000313" key="4">
    <source>
        <dbReference type="Proteomes" id="UP000825051"/>
    </source>
</evidence>
<name>A0A8F9TWK0_9BACT</name>
<comment type="function">
    <text evidence="2">Antitoxin component of a type II toxin-antitoxin (TA) system.</text>
</comment>
<sequence length="83" mass="9270">MKTRSVTLGAFEAKNRFSDLIERVGRGAEITITKHNTPVARLVPVNDAAAARRKRAVAELRAVRPRYALNGTSLRELIEEGRR</sequence>
<dbReference type="AlphaFoldDB" id="A0A8F9TWK0"/>
<evidence type="ECO:0000313" key="3">
    <source>
        <dbReference type="EMBL" id="QYM79129.1"/>
    </source>
</evidence>
<proteinExistence type="inferred from homology"/>
<dbReference type="SUPFAM" id="SSF143120">
    <property type="entry name" value="YefM-like"/>
    <property type="match status" value="1"/>
</dbReference>
<dbReference type="KEGG" id="ole:K0B96_00510"/>